<gene>
    <name evidence="7" type="ORF">K4H28_06090</name>
</gene>
<evidence type="ECO:0000313" key="8">
    <source>
        <dbReference type="Proteomes" id="UP000825679"/>
    </source>
</evidence>
<keyword evidence="8" id="KW-1185">Reference proteome</keyword>
<feature type="transmembrane region" description="Helical" evidence="5">
    <location>
        <begin position="83"/>
        <end position="106"/>
    </location>
</feature>
<keyword evidence="2 5" id="KW-0812">Transmembrane</keyword>
<feature type="transmembrane region" description="Helical" evidence="5">
    <location>
        <begin position="17"/>
        <end position="37"/>
    </location>
</feature>
<reference evidence="7 8" key="1">
    <citation type="submission" date="2021-08" db="EMBL/GenBank/DDBJ databases">
        <title>complete genome sequencing of Deefgea sp. D25.</title>
        <authorList>
            <person name="Bae J.-W."/>
            <person name="Gim D.-H."/>
        </authorList>
    </citation>
    <scope>NUCLEOTIDE SEQUENCE [LARGE SCALE GENOMIC DNA]</scope>
    <source>
        <strain evidence="7 8">D25</strain>
    </source>
</reference>
<dbReference type="SUPFAM" id="SSF50182">
    <property type="entry name" value="Sm-like ribonucleoproteins"/>
    <property type="match status" value="1"/>
</dbReference>
<dbReference type="InterPro" id="IPR010920">
    <property type="entry name" value="LSM_dom_sf"/>
</dbReference>
<dbReference type="Gene3D" id="2.30.30.60">
    <property type="match status" value="1"/>
</dbReference>
<evidence type="ECO:0000256" key="5">
    <source>
        <dbReference type="SAM" id="Phobius"/>
    </source>
</evidence>
<protein>
    <submittedName>
        <fullName evidence="7">Mechanosensitive ion channel family protein</fullName>
    </submittedName>
</protein>
<evidence type="ECO:0000256" key="4">
    <source>
        <dbReference type="ARBA" id="ARBA00023136"/>
    </source>
</evidence>
<dbReference type="EMBL" id="CP081150">
    <property type="protein sequence ID" value="QZA78964.1"/>
    <property type="molecule type" value="Genomic_DNA"/>
</dbReference>
<keyword evidence="4 5" id="KW-0472">Membrane</keyword>
<dbReference type="InterPro" id="IPR023408">
    <property type="entry name" value="MscS_beta-dom_sf"/>
</dbReference>
<comment type="subcellular location">
    <subcellularLocation>
        <location evidence="1">Membrane</location>
    </subcellularLocation>
</comment>
<evidence type="ECO:0000256" key="3">
    <source>
        <dbReference type="ARBA" id="ARBA00022989"/>
    </source>
</evidence>
<dbReference type="InterPro" id="IPR006685">
    <property type="entry name" value="MscS_channel_2nd"/>
</dbReference>
<dbReference type="Proteomes" id="UP000825679">
    <property type="component" value="Chromosome"/>
</dbReference>
<evidence type="ECO:0000259" key="6">
    <source>
        <dbReference type="Pfam" id="PF00924"/>
    </source>
</evidence>
<dbReference type="RefSeq" id="WP_221007483.1">
    <property type="nucleotide sequence ID" value="NZ_CP081150.1"/>
</dbReference>
<feature type="transmembrane region" description="Helical" evidence="5">
    <location>
        <begin position="58"/>
        <end position="77"/>
    </location>
</feature>
<evidence type="ECO:0000256" key="1">
    <source>
        <dbReference type="ARBA" id="ARBA00004370"/>
    </source>
</evidence>
<feature type="domain" description="Mechanosensitive ion channel MscS" evidence="6">
    <location>
        <begin position="106"/>
        <end position="173"/>
    </location>
</feature>
<proteinExistence type="predicted"/>
<organism evidence="7 8">
    <name type="scientific">Deefgea tanakiae</name>
    <dbReference type="NCBI Taxonomy" id="2865840"/>
    <lineage>
        <taxon>Bacteria</taxon>
        <taxon>Pseudomonadati</taxon>
        <taxon>Pseudomonadota</taxon>
        <taxon>Betaproteobacteria</taxon>
        <taxon>Neisseriales</taxon>
        <taxon>Chitinibacteraceae</taxon>
        <taxon>Deefgea</taxon>
    </lineage>
</organism>
<name>A0ABX8ZDL1_9NEIS</name>
<evidence type="ECO:0000313" key="7">
    <source>
        <dbReference type="EMBL" id="QZA78964.1"/>
    </source>
</evidence>
<evidence type="ECO:0000256" key="2">
    <source>
        <dbReference type="ARBA" id="ARBA00022692"/>
    </source>
</evidence>
<keyword evidence="3 5" id="KW-1133">Transmembrane helix</keyword>
<sequence length="283" mass="31822">MIDSINQNLPFLLDRGLLRDLILSVLLIVLMLTLRAGMRKAILHRDDFSLETKRRWLVTLRNVILGLTVLGAILIWGQEIQTFAVSLVAVAAAFVLATKEVILCMLGSVYRTSSRLYELGDRIEIAGIKGQVIDVNLISTTLIESSRAENHKGTVGRGIKIPNSMLFTNPVYNETMMGHFAIQTIHIHIERSADWEMAETILLECGRNTIAEYAKDLVDHAKEIASDYIIDTPLQEPRVRIILDDIDTIGLQLQLPAPLGLRAKIEQRILRQFLREFSPSESV</sequence>
<dbReference type="Pfam" id="PF00924">
    <property type="entry name" value="MS_channel_2nd"/>
    <property type="match status" value="1"/>
</dbReference>
<dbReference type="PANTHER" id="PTHR30566:SF27">
    <property type="entry name" value="MECHANOSENSITIVE ION CHANNEL PROTEIN"/>
    <property type="match status" value="1"/>
</dbReference>
<dbReference type="PANTHER" id="PTHR30566">
    <property type="entry name" value="YNAI-RELATED MECHANOSENSITIVE ION CHANNEL"/>
    <property type="match status" value="1"/>
</dbReference>
<accession>A0ABX8ZDL1</accession>